<organism evidence="7 8">
    <name type="scientific">Morella rubra</name>
    <name type="common">Chinese bayberry</name>
    <dbReference type="NCBI Taxonomy" id="262757"/>
    <lineage>
        <taxon>Eukaryota</taxon>
        <taxon>Viridiplantae</taxon>
        <taxon>Streptophyta</taxon>
        <taxon>Embryophyta</taxon>
        <taxon>Tracheophyta</taxon>
        <taxon>Spermatophyta</taxon>
        <taxon>Magnoliopsida</taxon>
        <taxon>eudicotyledons</taxon>
        <taxon>Gunneridae</taxon>
        <taxon>Pentapetalae</taxon>
        <taxon>rosids</taxon>
        <taxon>fabids</taxon>
        <taxon>Fagales</taxon>
        <taxon>Myricaceae</taxon>
        <taxon>Morella</taxon>
    </lineage>
</organism>
<keyword evidence="8" id="KW-1185">Reference proteome</keyword>
<dbReference type="FunFam" id="1.10.600.10:FF:000007">
    <property type="entry name" value="Isoprene synthase, chloroplastic"/>
    <property type="match status" value="1"/>
</dbReference>
<dbReference type="InterPro" id="IPR050148">
    <property type="entry name" value="Terpene_synthase-like"/>
</dbReference>
<dbReference type="Gene3D" id="1.10.600.10">
    <property type="entry name" value="Farnesyl Diphosphate Synthase"/>
    <property type="match status" value="1"/>
</dbReference>
<keyword evidence="4" id="KW-0456">Lyase</keyword>
<evidence type="ECO:0000256" key="3">
    <source>
        <dbReference type="ARBA" id="ARBA00022842"/>
    </source>
</evidence>
<dbReference type="OrthoDB" id="912742at2759"/>
<evidence type="ECO:0000313" key="7">
    <source>
        <dbReference type="EMBL" id="KAB1215218.1"/>
    </source>
</evidence>
<evidence type="ECO:0000313" key="8">
    <source>
        <dbReference type="Proteomes" id="UP000516437"/>
    </source>
</evidence>
<comment type="cofactor">
    <cofactor evidence="1">
        <name>Mg(2+)</name>
        <dbReference type="ChEBI" id="CHEBI:18420"/>
    </cofactor>
</comment>
<feature type="domain" description="Terpene synthase N-terminal" evidence="5">
    <location>
        <begin position="31"/>
        <end position="189"/>
    </location>
</feature>
<dbReference type="SFLD" id="SFLDS00005">
    <property type="entry name" value="Isoprenoid_Synthase_Type_I"/>
    <property type="match status" value="1"/>
</dbReference>
<dbReference type="AlphaFoldDB" id="A0A6A1VUK0"/>
<dbReference type="Pfam" id="PF03936">
    <property type="entry name" value="Terpene_synth_C"/>
    <property type="match status" value="1"/>
</dbReference>
<dbReference type="EMBL" id="RXIC02000022">
    <property type="protein sequence ID" value="KAB1215218.1"/>
    <property type="molecule type" value="Genomic_DNA"/>
</dbReference>
<dbReference type="InterPro" id="IPR005630">
    <property type="entry name" value="Terpene_synthase_metal-bd"/>
</dbReference>
<dbReference type="CDD" id="cd00684">
    <property type="entry name" value="Terpene_cyclase_plant_C1"/>
    <property type="match status" value="1"/>
</dbReference>
<dbReference type="InterPro" id="IPR008930">
    <property type="entry name" value="Terpenoid_cyclase/PrenylTrfase"/>
</dbReference>
<dbReference type="InterPro" id="IPR001906">
    <property type="entry name" value="Terpene_synth_N"/>
</dbReference>
<evidence type="ECO:0000256" key="4">
    <source>
        <dbReference type="ARBA" id="ARBA00023239"/>
    </source>
</evidence>
<dbReference type="SUPFAM" id="SSF48576">
    <property type="entry name" value="Terpenoid synthases"/>
    <property type="match status" value="1"/>
</dbReference>
<evidence type="ECO:0000259" key="6">
    <source>
        <dbReference type="Pfam" id="PF03936"/>
    </source>
</evidence>
<dbReference type="InterPro" id="IPR034741">
    <property type="entry name" value="Terpene_cyclase-like_1_C"/>
</dbReference>
<accession>A0A6A1VUK0</accession>
<keyword evidence="2" id="KW-0479">Metal-binding</keyword>
<dbReference type="InterPro" id="IPR044814">
    <property type="entry name" value="Terpene_cyclase_plant_C1"/>
</dbReference>
<proteinExistence type="predicted"/>
<feature type="domain" description="Terpene synthase metal-binding" evidence="6">
    <location>
        <begin position="194"/>
        <end position="420"/>
    </location>
</feature>
<gene>
    <name evidence="7" type="ORF">CJ030_MR4G024210</name>
</gene>
<evidence type="ECO:0000256" key="1">
    <source>
        <dbReference type="ARBA" id="ARBA00001946"/>
    </source>
</evidence>
<dbReference type="PANTHER" id="PTHR31225:SF221">
    <property type="entry name" value="(-)-GERMACRENE D SYNTHASE"/>
    <property type="match status" value="1"/>
</dbReference>
<dbReference type="Pfam" id="PF01397">
    <property type="entry name" value="Terpene_synth"/>
    <property type="match status" value="1"/>
</dbReference>
<reference evidence="7 8" key="1">
    <citation type="journal article" date="2019" name="Plant Biotechnol. J.">
        <title>The red bayberry genome and genetic basis of sex determination.</title>
        <authorList>
            <person name="Jia H.M."/>
            <person name="Jia H.J."/>
            <person name="Cai Q.L."/>
            <person name="Wang Y."/>
            <person name="Zhao H.B."/>
            <person name="Yang W.F."/>
            <person name="Wang G.Y."/>
            <person name="Li Y.H."/>
            <person name="Zhan D.L."/>
            <person name="Shen Y.T."/>
            <person name="Niu Q.F."/>
            <person name="Chang L."/>
            <person name="Qiu J."/>
            <person name="Zhao L."/>
            <person name="Xie H.B."/>
            <person name="Fu W.Y."/>
            <person name="Jin J."/>
            <person name="Li X.W."/>
            <person name="Jiao Y."/>
            <person name="Zhou C.C."/>
            <person name="Tu T."/>
            <person name="Chai C.Y."/>
            <person name="Gao J.L."/>
            <person name="Fan L.J."/>
            <person name="van de Weg E."/>
            <person name="Wang J.Y."/>
            <person name="Gao Z.S."/>
        </authorList>
    </citation>
    <scope>NUCLEOTIDE SEQUENCE [LARGE SCALE GENOMIC DNA]</scope>
    <source>
        <tissue evidence="7">Leaves</tissue>
    </source>
</reference>
<dbReference type="SFLD" id="SFLDG01019">
    <property type="entry name" value="Terpene_Cyclase_Like_1_C_Termi"/>
    <property type="match status" value="1"/>
</dbReference>
<comment type="caution">
    <text evidence="7">The sequence shown here is derived from an EMBL/GenBank/DDBJ whole genome shotgun (WGS) entry which is preliminary data.</text>
</comment>
<dbReference type="GO" id="GO:0000287">
    <property type="term" value="F:magnesium ion binding"/>
    <property type="evidence" value="ECO:0007669"/>
    <property type="project" value="InterPro"/>
</dbReference>
<dbReference type="InterPro" id="IPR008949">
    <property type="entry name" value="Isoprenoid_synthase_dom_sf"/>
</dbReference>
<dbReference type="PANTHER" id="PTHR31225">
    <property type="entry name" value="OS04G0344100 PROTEIN-RELATED"/>
    <property type="match status" value="1"/>
</dbReference>
<keyword evidence="3" id="KW-0460">Magnesium</keyword>
<evidence type="ECO:0000256" key="2">
    <source>
        <dbReference type="ARBA" id="ARBA00022723"/>
    </source>
</evidence>
<sequence>MSLPASAVPTRINNPMVDIKRPALPNYRPSIWGDRFLSYPTKSMEHDGNLVQHQRLKEEVQRMLRDPVEKLSEKLELIDAIQRLGVSYHFEREIDDLLGRIYEYRSSKKHVEIDEDLYPVALCFRLLRQQGYKIPSDVFNKFKDNKGNFKESLVHDIRGMLCLYEASHLSVHGEDILDEALKFCTTNLSRWWWKDLNVAENLPFARDRVVELYFWGLGGGFEPQYSLSRKIFTKVICMASIIDDAYDAYGTYEELELFTSAVERWERSCVDQLLEYMKLIYNVILDVYEEVEKELSKEGRLYCIYYAKEAWLNDKYVPTPEEYMSIALTSSGYLILTTVTFAGMGEIASKEAFDWLFKHPKILKGAQVICRLMDDIVSNEMEQKRAHIASIIECYMKQHGVSKQEAIEEFQKQLASAWKDINEDFLKPTQVAMPLLERVLNLARVIDLLYKDEDAYTNVGEVMVEGITFLLIDPVPI</sequence>
<dbReference type="Proteomes" id="UP000516437">
    <property type="component" value="Chromosome 4"/>
</dbReference>
<dbReference type="GO" id="GO:0016102">
    <property type="term" value="P:diterpenoid biosynthetic process"/>
    <property type="evidence" value="ECO:0007669"/>
    <property type="project" value="InterPro"/>
</dbReference>
<protein>
    <submittedName>
        <fullName evidence="7">Sesquiterpene synthase 2</fullName>
    </submittedName>
</protein>
<evidence type="ECO:0000259" key="5">
    <source>
        <dbReference type="Pfam" id="PF01397"/>
    </source>
</evidence>
<dbReference type="GO" id="GO:0010333">
    <property type="term" value="F:terpene synthase activity"/>
    <property type="evidence" value="ECO:0007669"/>
    <property type="project" value="InterPro"/>
</dbReference>
<dbReference type="SUPFAM" id="SSF48239">
    <property type="entry name" value="Terpenoid cyclases/Protein prenyltransferases"/>
    <property type="match status" value="1"/>
</dbReference>
<name>A0A6A1VUK0_9ROSI</name>